<dbReference type="Proteomes" id="UP000783213">
    <property type="component" value="Unassembled WGS sequence"/>
</dbReference>
<feature type="compositionally biased region" description="Polar residues" evidence="1">
    <location>
        <begin position="45"/>
        <end position="56"/>
    </location>
</feature>
<sequence>MISNKRRYLLQEDAGNDDCDGSGNGRQTGFDAKNGTLHNKRSRTKLSSNGSDYQSSNEDRYSRDRAIRAAAHWRTVGAGAMFGSGDLGGRKVLPRIHQVATHNMGVSVHGWKFQAGYWIPFFGIALHHPLAFRLTFGTTMPPQYIVELQRANSVLESRYHFSISKRDVDRGSQSTDVVFVHLSVKSELLRDCREGYILADLASMMEFLDDYQSYLGGWTNRNVYPDTIDVMFRAWLVKHPELPHAQNHVISVPNHLHSSPGSTNADGRSFRSFPGSIPPTGPRYSAGMTPSTAYKPVPGKMDPPKSPRPWVNRTIVSGSVAPILSSAGSASPPAIMVASASSNDATISLGTGRIAGSVTPGTTALSSSGIVEPLRGETTKAFKIATGRRMRELYDDKYTREELVAEISKDSGIFAADSPAALSLTIRRYLRERYDGKGSNEEILAALAEDFLVFPKELGY</sequence>
<reference evidence="2 3" key="1">
    <citation type="journal article" date="2020" name="Genome Biol. Evol.">
        <title>Comparative genomics of Sclerotiniaceae.</title>
        <authorList>
            <person name="Valero Jimenez C.A."/>
            <person name="Steentjes M."/>
            <person name="Scholten O.E."/>
            <person name="Van Kan J.A.L."/>
        </authorList>
    </citation>
    <scope>NUCLEOTIDE SEQUENCE [LARGE SCALE GENOMIC DNA]</scope>
    <source>
        <strain evidence="2 3">B1</strain>
    </source>
</reference>
<name>A0ABQ7IK49_9HELO</name>
<protein>
    <recommendedName>
        <fullName evidence="4">DEK C-terminal domain-containing protein</fullName>
    </recommendedName>
</protein>
<organism evidence="2 3">
    <name type="scientific">Botrytis deweyae</name>
    <dbReference type="NCBI Taxonomy" id="2478750"/>
    <lineage>
        <taxon>Eukaryota</taxon>
        <taxon>Fungi</taxon>
        <taxon>Dikarya</taxon>
        <taxon>Ascomycota</taxon>
        <taxon>Pezizomycotina</taxon>
        <taxon>Leotiomycetes</taxon>
        <taxon>Helotiales</taxon>
        <taxon>Sclerotiniaceae</taxon>
        <taxon>Botrytis</taxon>
    </lineage>
</organism>
<evidence type="ECO:0000313" key="2">
    <source>
        <dbReference type="EMBL" id="KAF7926417.1"/>
    </source>
</evidence>
<dbReference type="GeneID" id="62233486"/>
<feature type="compositionally biased region" description="Polar residues" evidence="1">
    <location>
        <begin position="256"/>
        <end position="266"/>
    </location>
</feature>
<gene>
    <name evidence="2" type="ORF">EAE98_006712</name>
</gene>
<feature type="region of interest" description="Disordered" evidence="1">
    <location>
        <begin position="13"/>
        <end position="61"/>
    </location>
</feature>
<feature type="region of interest" description="Disordered" evidence="1">
    <location>
        <begin position="253"/>
        <end position="308"/>
    </location>
</feature>
<evidence type="ECO:0000256" key="1">
    <source>
        <dbReference type="SAM" id="MobiDB-lite"/>
    </source>
</evidence>
<evidence type="ECO:0000313" key="3">
    <source>
        <dbReference type="Proteomes" id="UP000783213"/>
    </source>
</evidence>
<keyword evidence="3" id="KW-1185">Reference proteome</keyword>
<comment type="caution">
    <text evidence="2">The sequence shown here is derived from an EMBL/GenBank/DDBJ whole genome shotgun (WGS) entry which is preliminary data.</text>
</comment>
<dbReference type="EMBL" id="RCSX01000014">
    <property type="protein sequence ID" value="KAF7926417.1"/>
    <property type="molecule type" value="Genomic_DNA"/>
</dbReference>
<proteinExistence type="predicted"/>
<dbReference type="RefSeq" id="XP_038809580.1">
    <property type="nucleotide sequence ID" value="XM_038954335.1"/>
</dbReference>
<evidence type="ECO:0008006" key="4">
    <source>
        <dbReference type="Google" id="ProtNLM"/>
    </source>
</evidence>
<accession>A0ABQ7IK49</accession>